<dbReference type="EMBL" id="LSMT01000263">
    <property type="protein sequence ID" value="PFX21778.1"/>
    <property type="molecule type" value="Genomic_DNA"/>
</dbReference>
<dbReference type="GO" id="GO:0017017">
    <property type="term" value="F:MAP kinase tyrosine/serine/threonine phosphatase activity"/>
    <property type="evidence" value="ECO:0007669"/>
    <property type="project" value="InterPro"/>
</dbReference>
<dbReference type="InterPro" id="IPR000340">
    <property type="entry name" value="Dual-sp_phosphatase_cat-dom"/>
</dbReference>
<dbReference type="InterPro" id="IPR003595">
    <property type="entry name" value="Tyr_Pase_cat"/>
</dbReference>
<dbReference type="PANTHER" id="PTHR45961:SF6">
    <property type="entry name" value="IP21249P"/>
    <property type="match status" value="1"/>
</dbReference>
<evidence type="ECO:0000256" key="4">
    <source>
        <dbReference type="ARBA" id="ARBA00022912"/>
    </source>
</evidence>
<evidence type="ECO:0000256" key="1">
    <source>
        <dbReference type="ARBA" id="ARBA00008601"/>
    </source>
</evidence>
<dbReference type="SMART" id="SM00195">
    <property type="entry name" value="DSPc"/>
    <property type="match status" value="1"/>
</dbReference>
<dbReference type="SUPFAM" id="SSF52799">
    <property type="entry name" value="(Phosphotyrosine protein) phosphatases II"/>
    <property type="match status" value="1"/>
</dbReference>
<evidence type="ECO:0000259" key="5">
    <source>
        <dbReference type="PROSITE" id="PS50054"/>
    </source>
</evidence>
<dbReference type="EC" id="3.1.3.16" evidence="2"/>
<dbReference type="InterPro" id="IPR000387">
    <property type="entry name" value="Tyr_Pase_dom"/>
</dbReference>
<evidence type="ECO:0000256" key="2">
    <source>
        <dbReference type="ARBA" id="ARBA00013081"/>
    </source>
</evidence>
<reference evidence="8" key="1">
    <citation type="journal article" date="2017" name="bioRxiv">
        <title>Comparative analysis of the genomes of Stylophora pistillata and Acropora digitifera provides evidence for extensive differences between species of corals.</title>
        <authorList>
            <person name="Voolstra C.R."/>
            <person name="Li Y."/>
            <person name="Liew Y.J."/>
            <person name="Baumgarten S."/>
            <person name="Zoccola D."/>
            <person name="Flot J.-F."/>
            <person name="Tambutte S."/>
            <person name="Allemand D."/>
            <person name="Aranda M."/>
        </authorList>
    </citation>
    <scope>NUCLEOTIDE SEQUENCE [LARGE SCALE GENOMIC DNA]</scope>
</reference>
<keyword evidence="4" id="KW-0904">Protein phosphatase</keyword>
<dbReference type="PANTHER" id="PTHR45961">
    <property type="entry name" value="IP21249P"/>
    <property type="match status" value="1"/>
</dbReference>
<evidence type="ECO:0000256" key="3">
    <source>
        <dbReference type="ARBA" id="ARBA00022801"/>
    </source>
</evidence>
<dbReference type="PROSITE" id="PS50056">
    <property type="entry name" value="TYR_PHOSPHATASE_2"/>
    <property type="match status" value="1"/>
</dbReference>
<dbReference type="Pfam" id="PF00782">
    <property type="entry name" value="DSPc"/>
    <property type="match status" value="1"/>
</dbReference>
<dbReference type="PROSITE" id="PS00383">
    <property type="entry name" value="TYR_PHOSPHATASE_1"/>
    <property type="match status" value="1"/>
</dbReference>
<dbReference type="PRINTS" id="PR01908">
    <property type="entry name" value="ADSPHPHTASE"/>
</dbReference>
<keyword evidence="8" id="KW-1185">Reference proteome</keyword>
<dbReference type="Proteomes" id="UP000225706">
    <property type="component" value="Unassembled WGS sequence"/>
</dbReference>
<dbReference type="InterPro" id="IPR016130">
    <property type="entry name" value="Tyr_Pase_AS"/>
</dbReference>
<proteinExistence type="inferred from homology"/>
<evidence type="ECO:0000313" key="8">
    <source>
        <dbReference type="Proteomes" id="UP000225706"/>
    </source>
</evidence>
<sequence length="182" mass="20860">MSASKHCSPLDLGNMAKITDYLYLGGLAAAKKEDLLKENGITCVISAALESPELTYESITCTRIKLEDNPTCNIGIYFDLVADKIEKVRRERGKVLVHCIAGISRSATLVLAYLMKYQKMRLFDAHAHVHKKRRLVRPNNGFWKYLVEYENKLFQKNTINMVESKFGLIPNIYEDEMKNLVW</sequence>
<evidence type="ECO:0000313" key="7">
    <source>
        <dbReference type="EMBL" id="PFX21778.1"/>
    </source>
</evidence>
<gene>
    <name evidence="7" type="primary">DUSP14</name>
    <name evidence="7" type="ORF">AWC38_SpisGene13732</name>
</gene>
<protein>
    <recommendedName>
        <fullName evidence="2">protein-serine/threonine phosphatase</fullName>
        <ecNumber evidence="2">3.1.3.16</ecNumber>
    </recommendedName>
</protein>
<organism evidence="7 8">
    <name type="scientific">Stylophora pistillata</name>
    <name type="common">Smooth cauliflower coral</name>
    <dbReference type="NCBI Taxonomy" id="50429"/>
    <lineage>
        <taxon>Eukaryota</taxon>
        <taxon>Metazoa</taxon>
        <taxon>Cnidaria</taxon>
        <taxon>Anthozoa</taxon>
        <taxon>Hexacorallia</taxon>
        <taxon>Scleractinia</taxon>
        <taxon>Astrocoeniina</taxon>
        <taxon>Pocilloporidae</taxon>
        <taxon>Stylophora</taxon>
    </lineage>
</organism>
<dbReference type="GO" id="GO:0004722">
    <property type="term" value="F:protein serine/threonine phosphatase activity"/>
    <property type="evidence" value="ECO:0007669"/>
    <property type="project" value="UniProtKB-EC"/>
</dbReference>
<dbReference type="Gene3D" id="3.90.190.10">
    <property type="entry name" value="Protein tyrosine phosphatase superfamily"/>
    <property type="match status" value="1"/>
</dbReference>
<evidence type="ECO:0000259" key="6">
    <source>
        <dbReference type="PROSITE" id="PS50056"/>
    </source>
</evidence>
<dbReference type="InterPro" id="IPR020420">
    <property type="entry name" value="Atypical_DUSP_subfamB"/>
</dbReference>
<comment type="caution">
    <text evidence="7">The sequence shown here is derived from an EMBL/GenBank/DDBJ whole genome shotgun (WGS) entry which is preliminary data.</text>
</comment>
<name>A0A2B4RZN1_STYPI</name>
<dbReference type="InterPro" id="IPR029021">
    <property type="entry name" value="Prot-tyrosine_phosphatase-like"/>
</dbReference>
<dbReference type="CDD" id="cd14514">
    <property type="entry name" value="DUSP14-like"/>
    <property type="match status" value="1"/>
</dbReference>
<accession>A0A2B4RZN1</accession>
<feature type="domain" description="Tyrosine specific protein phosphatases" evidence="6">
    <location>
        <begin position="75"/>
        <end position="133"/>
    </location>
</feature>
<dbReference type="InterPro" id="IPR052103">
    <property type="entry name" value="Dual_spec_Phospatases"/>
</dbReference>
<dbReference type="SMART" id="SM00404">
    <property type="entry name" value="PTPc_motif"/>
    <property type="match status" value="1"/>
</dbReference>
<dbReference type="AlphaFoldDB" id="A0A2B4RZN1"/>
<dbReference type="PRINTS" id="PR01910">
    <property type="entry name" value="ADSPHPHTASEB"/>
</dbReference>
<dbReference type="STRING" id="50429.A0A2B4RZN1"/>
<feature type="domain" description="Tyrosine-protein phosphatase" evidence="5">
    <location>
        <begin position="14"/>
        <end position="155"/>
    </location>
</feature>
<dbReference type="OrthoDB" id="285418at2759"/>
<keyword evidence="3" id="KW-0378">Hydrolase</keyword>
<dbReference type="InterPro" id="IPR020422">
    <property type="entry name" value="TYR_PHOSPHATASE_DUAL_dom"/>
</dbReference>
<dbReference type="PROSITE" id="PS50054">
    <property type="entry name" value="TYR_PHOSPHATASE_DUAL"/>
    <property type="match status" value="1"/>
</dbReference>
<dbReference type="GO" id="GO:0005737">
    <property type="term" value="C:cytoplasm"/>
    <property type="evidence" value="ECO:0007669"/>
    <property type="project" value="TreeGrafter"/>
</dbReference>
<comment type="similarity">
    <text evidence="1">Belongs to the protein-tyrosine phosphatase family. Non-receptor class dual specificity subfamily.</text>
</comment>